<dbReference type="GO" id="GO:0005829">
    <property type="term" value="C:cytosol"/>
    <property type="evidence" value="ECO:0007669"/>
    <property type="project" value="TreeGrafter"/>
</dbReference>
<gene>
    <name evidence="2" type="ORF">D3Y57_02610</name>
</gene>
<dbReference type="OrthoDB" id="9808943at2"/>
<name>A0A494THR1_SPHPE</name>
<dbReference type="SUPFAM" id="SSF55298">
    <property type="entry name" value="YjgF-like"/>
    <property type="match status" value="1"/>
</dbReference>
<evidence type="ECO:0000313" key="3">
    <source>
        <dbReference type="Proteomes" id="UP000276254"/>
    </source>
</evidence>
<keyword evidence="2" id="KW-0614">Plasmid</keyword>
<dbReference type="KEGG" id="spha:D3Y57_02610"/>
<dbReference type="GO" id="GO:0019239">
    <property type="term" value="F:deaminase activity"/>
    <property type="evidence" value="ECO:0007669"/>
    <property type="project" value="TreeGrafter"/>
</dbReference>
<dbReference type="PANTHER" id="PTHR11803">
    <property type="entry name" value="2-IMINOBUTANOATE/2-IMINOPROPANOATE DEAMINASE RIDA"/>
    <property type="match status" value="1"/>
</dbReference>
<dbReference type="InterPro" id="IPR006175">
    <property type="entry name" value="YjgF/YER057c/UK114"/>
</dbReference>
<dbReference type="EMBL" id="CP032828">
    <property type="protein sequence ID" value="AYJ84968.1"/>
    <property type="molecule type" value="Genomic_DNA"/>
</dbReference>
<proteinExistence type="inferred from homology"/>
<keyword evidence="3" id="KW-1185">Reference proteome</keyword>
<reference evidence="2 3" key="1">
    <citation type="submission" date="2018-09" db="EMBL/GenBank/DDBJ databases">
        <title>Sphingomonas peninsula sp. nov., isolated from fildes peninsula, Antarctic soil.</title>
        <authorList>
            <person name="Yingchao G."/>
        </authorList>
    </citation>
    <scope>NUCLEOTIDE SEQUENCE [LARGE SCALE GENOMIC DNA]</scope>
    <source>
        <strain evidence="2 3">YZ-8</strain>
        <plasmid evidence="2 3">unnamed1</plasmid>
    </source>
</reference>
<dbReference type="InterPro" id="IPR035959">
    <property type="entry name" value="RutC-like_sf"/>
</dbReference>
<dbReference type="Gene3D" id="3.30.1330.40">
    <property type="entry name" value="RutC-like"/>
    <property type="match status" value="1"/>
</dbReference>
<evidence type="ECO:0000313" key="2">
    <source>
        <dbReference type="EMBL" id="AYJ84968.1"/>
    </source>
</evidence>
<dbReference type="Proteomes" id="UP000276254">
    <property type="component" value="Plasmid unnamed1"/>
</dbReference>
<accession>A0A494THR1</accession>
<organism evidence="2 3">
    <name type="scientific">Sphingomonas paeninsulae</name>
    <dbReference type="NCBI Taxonomy" id="2319844"/>
    <lineage>
        <taxon>Bacteria</taxon>
        <taxon>Pseudomonadati</taxon>
        <taxon>Pseudomonadota</taxon>
        <taxon>Alphaproteobacteria</taxon>
        <taxon>Sphingomonadales</taxon>
        <taxon>Sphingomonadaceae</taxon>
        <taxon>Sphingomonas</taxon>
    </lineage>
</organism>
<dbReference type="Pfam" id="PF01042">
    <property type="entry name" value="Ribonuc_L-PSP"/>
    <property type="match status" value="1"/>
</dbReference>
<geneLocation type="plasmid" evidence="2">
    <name>unnamed1</name>
</geneLocation>
<evidence type="ECO:0000256" key="1">
    <source>
        <dbReference type="ARBA" id="ARBA00010552"/>
    </source>
</evidence>
<comment type="similarity">
    <text evidence="1">Belongs to the RutC family.</text>
</comment>
<dbReference type="AlphaFoldDB" id="A0A494THR1"/>
<dbReference type="CDD" id="cd00448">
    <property type="entry name" value="YjgF_YER057c_UK114_family"/>
    <property type="match status" value="1"/>
</dbReference>
<protein>
    <submittedName>
        <fullName evidence="2">RidA family protein</fullName>
    </submittedName>
</protein>
<sequence>MALQKNVLNFRAVEKDFSFSQAVRAGNLLFVSGCVSWDENANPVAVGDMAAQMDNVYKDLGRTLAAYNLTFNNVVKETMYTRDMDAMVGTASVRAGYYADCAPPASTWIEISRLVHPDLLLEVEIVATFD</sequence>
<dbReference type="RefSeq" id="WP_121151086.1">
    <property type="nucleotide sequence ID" value="NZ_CP032828.1"/>
</dbReference>
<dbReference type="PANTHER" id="PTHR11803:SF58">
    <property type="entry name" value="PROTEIN HMF1-RELATED"/>
    <property type="match status" value="1"/>
</dbReference>